<evidence type="ECO:0000256" key="6">
    <source>
        <dbReference type="ARBA" id="ARBA00022630"/>
    </source>
</evidence>
<dbReference type="PANTHER" id="PTHR48109">
    <property type="entry name" value="DIHYDROOROTATE DEHYDROGENASE (QUINONE), MITOCHONDRIAL-RELATED"/>
    <property type="match status" value="1"/>
</dbReference>
<dbReference type="GO" id="GO:0106430">
    <property type="term" value="F:dihydroorotate dehydrogenase (quinone) activity"/>
    <property type="evidence" value="ECO:0007669"/>
    <property type="project" value="UniProtKB-EC"/>
</dbReference>
<dbReference type="PROSITE" id="PS00912">
    <property type="entry name" value="DHODEHASE_2"/>
    <property type="match status" value="1"/>
</dbReference>
<name>A0ABD3QZU7_9STRA</name>
<comment type="subcellular location">
    <subcellularLocation>
        <location evidence="1">Membrane</location>
    </subcellularLocation>
    <subcellularLocation>
        <location evidence="11">Mitochondrion inner membrane</location>
        <topology evidence="11">Single-pass membrane protein</topology>
    </subcellularLocation>
</comment>
<dbReference type="Gene3D" id="3.20.20.70">
    <property type="entry name" value="Aldolase class I"/>
    <property type="match status" value="2"/>
</dbReference>
<dbReference type="SUPFAM" id="SSF51395">
    <property type="entry name" value="FMN-linked oxidoreductases"/>
    <property type="match status" value="1"/>
</dbReference>
<evidence type="ECO:0000256" key="11">
    <source>
        <dbReference type="RuleBase" id="RU361255"/>
    </source>
</evidence>
<dbReference type="InterPro" id="IPR005719">
    <property type="entry name" value="Dihydroorotate_DH_2"/>
</dbReference>
<feature type="region of interest" description="Disordered" evidence="12">
    <location>
        <begin position="219"/>
        <end position="240"/>
    </location>
</feature>
<keyword evidence="11" id="KW-0999">Mitochondrion inner membrane</keyword>
<dbReference type="AlphaFoldDB" id="A0ABD3QZU7"/>
<dbReference type="Proteomes" id="UP001516023">
    <property type="component" value="Unassembled WGS sequence"/>
</dbReference>
<gene>
    <name evidence="14" type="ORF">HJC23_007831</name>
</gene>
<sequence>MTTCCCTSSRASRFRVWFILFCHSSNMTLHQLRNTILQTTTLTIGSIALLEVTTHLPSQGRAAPAYHSLFDSVVTPLGRRLFTPENAHHLALEVVRRNWAPRGRVGTGMEVEIGEERKLVVDSPIGLAAGFDKDGVAIGGLFDLGFSFVEIGSVTPLPQPGNAKPRSFRLVEDKGVINRFGFNSEGADVVRENLREYRKEFGGRGAGLIIDERSNVGQLEESDDEVADDHDSTSDENGDSKIVRETSIHLAQSFFDSMAWTLGWAWSRVVKSPQHRTGILGVNLGKNKTSEDEVKDYTTGIKELGPYADYLVINVSSPNTPGLRSLQQADRLRHLLTSTLKARDEYAPHAPLFVKLAPDLSVDEMKDIAEVLLETRADGMIVSNTTNARPDFLLSKNRYETGGLSGAPIRERSTECIRTMYQLTNGSIPIIGVGGVGSGRDAYEKIKAGASLIQVYSMMVYEGPGLISRITKELAEIIRENGHRSVEEVVGADCEEIYWRKREEKVNRKMKEAEKELVDM</sequence>
<keyword evidence="7 11" id="KW-0288">FMN</keyword>
<evidence type="ECO:0000256" key="1">
    <source>
        <dbReference type="ARBA" id="ARBA00004370"/>
    </source>
</evidence>
<evidence type="ECO:0000256" key="2">
    <source>
        <dbReference type="ARBA" id="ARBA00005161"/>
    </source>
</evidence>
<evidence type="ECO:0000256" key="4">
    <source>
        <dbReference type="ARBA" id="ARBA00012791"/>
    </source>
</evidence>
<dbReference type="CDD" id="cd04738">
    <property type="entry name" value="DHOD_2_like"/>
    <property type="match status" value="1"/>
</dbReference>
<accession>A0ABD3QZU7</accession>
<evidence type="ECO:0000256" key="5">
    <source>
        <dbReference type="ARBA" id="ARBA00017599"/>
    </source>
</evidence>
<dbReference type="InterPro" id="IPR050074">
    <property type="entry name" value="DHO_dehydrogenase"/>
</dbReference>
<comment type="caution">
    <text evidence="14">The sequence shown here is derived from an EMBL/GenBank/DDBJ whole genome shotgun (WGS) entry which is preliminary data.</text>
</comment>
<dbReference type="GO" id="GO:0005743">
    <property type="term" value="C:mitochondrial inner membrane"/>
    <property type="evidence" value="ECO:0007669"/>
    <property type="project" value="UniProtKB-SubCell"/>
</dbReference>
<feature type="domain" description="Dihydroorotate dehydrogenase catalytic" evidence="13">
    <location>
        <begin position="123"/>
        <end position="477"/>
    </location>
</feature>
<keyword evidence="15" id="KW-1185">Reference proteome</keyword>
<evidence type="ECO:0000256" key="10">
    <source>
        <dbReference type="ARBA" id="ARBA00048639"/>
    </source>
</evidence>
<reference evidence="14 15" key="1">
    <citation type="journal article" date="2020" name="G3 (Bethesda)">
        <title>Improved Reference Genome for Cyclotella cryptica CCMP332, a Model for Cell Wall Morphogenesis, Salinity Adaptation, and Lipid Production in Diatoms (Bacillariophyta).</title>
        <authorList>
            <person name="Roberts W.R."/>
            <person name="Downey K.M."/>
            <person name="Ruck E.C."/>
            <person name="Traller J.C."/>
            <person name="Alverson A.J."/>
        </authorList>
    </citation>
    <scope>NUCLEOTIDE SEQUENCE [LARGE SCALE GENOMIC DNA]</scope>
    <source>
        <strain evidence="14 15">CCMP332</strain>
    </source>
</reference>
<dbReference type="PANTHER" id="PTHR48109:SF4">
    <property type="entry name" value="DIHYDROOROTATE DEHYDROGENASE (QUINONE), MITOCHONDRIAL"/>
    <property type="match status" value="1"/>
</dbReference>
<evidence type="ECO:0000256" key="7">
    <source>
        <dbReference type="ARBA" id="ARBA00022643"/>
    </source>
</evidence>
<evidence type="ECO:0000313" key="15">
    <source>
        <dbReference type="Proteomes" id="UP001516023"/>
    </source>
</evidence>
<protein>
    <recommendedName>
        <fullName evidence="5 11">Dihydroorotate dehydrogenase (quinone), mitochondrial</fullName>
        <shortName evidence="11">DHOdehase</shortName>
        <ecNumber evidence="4 11">1.3.5.2</ecNumber>
    </recommendedName>
</protein>
<organism evidence="14 15">
    <name type="scientific">Cyclotella cryptica</name>
    <dbReference type="NCBI Taxonomy" id="29204"/>
    <lineage>
        <taxon>Eukaryota</taxon>
        <taxon>Sar</taxon>
        <taxon>Stramenopiles</taxon>
        <taxon>Ochrophyta</taxon>
        <taxon>Bacillariophyta</taxon>
        <taxon>Coscinodiscophyceae</taxon>
        <taxon>Thalassiosirophycidae</taxon>
        <taxon>Stephanodiscales</taxon>
        <taxon>Stephanodiscaceae</taxon>
        <taxon>Cyclotella</taxon>
    </lineage>
</organism>
<dbReference type="InterPro" id="IPR013785">
    <property type="entry name" value="Aldolase_TIM"/>
</dbReference>
<comment type="pathway">
    <text evidence="2 11">Pyrimidine metabolism; UMP biosynthesis via de novo pathway; orotate from (S)-dihydroorotate (quinone route): step 1/1.</text>
</comment>
<evidence type="ECO:0000256" key="8">
    <source>
        <dbReference type="ARBA" id="ARBA00023002"/>
    </source>
</evidence>
<evidence type="ECO:0000259" key="13">
    <source>
        <dbReference type="Pfam" id="PF01180"/>
    </source>
</evidence>
<comment type="cofactor">
    <cofactor evidence="11">
        <name>FMN</name>
        <dbReference type="ChEBI" id="CHEBI:58210"/>
    </cofactor>
    <text evidence="11">Binds 1 FMN per subunit.</text>
</comment>
<feature type="compositionally biased region" description="Basic and acidic residues" evidence="12">
    <location>
        <begin position="229"/>
        <end position="240"/>
    </location>
</feature>
<evidence type="ECO:0000256" key="3">
    <source>
        <dbReference type="ARBA" id="ARBA00005359"/>
    </source>
</evidence>
<keyword evidence="11" id="KW-0496">Mitochondrion</keyword>
<dbReference type="InterPro" id="IPR005720">
    <property type="entry name" value="Dihydroorotate_DH_cat"/>
</dbReference>
<dbReference type="PROSITE" id="PS00911">
    <property type="entry name" value="DHODEHASE_1"/>
    <property type="match status" value="1"/>
</dbReference>
<comment type="similarity">
    <text evidence="3 11">Belongs to the dihydroorotate dehydrogenase family. Type 2 subfamily.</text>
</comment>
<dbReference type="NCBIfam" id="TIGR01036">
    <property type="entry name" value="pyrD_sub2"/>
    <property type="match status" value="1"/>
</dbReference>
<evidence type="ECO:0000256" key="9">
    <source>
        <dbReference type="ARBA" id="ARBA00023136"/>
    </source>
</evidence>
<proteinExistence type="inferred from homology"/>
<keyword evidence="8 11" id="KW-0560">Oxidoreductase</keyword>
<dbReference type="EMBL" id="JABMIG020000001">
    <property type="protein sequence ID" value="KAL3805870.1"/>
    <property type="molecule type" value="Genomic_DNA"/>
</dbReference>
<keyword evidence="9" id="KW-0472">Membrane</keyword>
<dbReference type="Pfam" id="PF01180">
    <property type="entry name" value="DHO_dh"/>
    <property type="match status" value="1"/>
</dbReference>
<comment type="catalytic activity">
    <reaction evidence="10 11">
        <text>(S)-dihydroorotate + a quinone = orotate + a quinol</text>
        <dbReference type="Rhea" id="RHEA:30187"/>
        <dbReference type="ChEBI" id="CHEBI:24646"/>
        <dbReference type="ChEBI" id="CHEBI:30839"/>
        <dbReference type="ChEBI" id="CHEBI:30864"/>
        <dbReference type="ChEBI" id="CHEBI:132124"/>
        <dbReference type="EC" id="1.3.5.2"/>
    </reaction>
</comment>
<evidence type="ECO:0000313" key="14">
    <source>
        <dbReference type="EMBL" id="KAL3805870.1"/>
    </source>
</evidence>
<keyword evidence="6 11" id="KW-0285">Flavoprotein</keyword>
<dbReference type="EC" id="1.3.5.2" evidence="4 11"/>
<dbReference type="InterPro" id="IPR001295">
    <property type="entry name" value="Dihydroorotate_DH_CS"/>
</dbReference>
<evidence type="ECO:0000256" key="12">
    <source>
        <dbReference type="SAM" id="MobiDB-lite"/>
    </source>
</evidence>